<evidence type="ECO:0000256" key="13">
    <source>
        <dbReference type="ARBA" id="ARBA00022993"/>
    </source>
</evidence>
<comment type="cofactor">
    <cofactor evidence="2">
        <name>K(+)</name>
        <dbReference type="ChEBI" id="CHEBI:29103"/>
    </cofactor>
</comment>
<evidence type="ECO:0000256" key="9">
    <source>
        <dbReference type="ARBA" id="ARBA00022741"/>
    </source>
</evidence>
<evidence type="ECO:0000256" key="12">
    <source>
        <dbReference type="ARBA" id="ARBA00022958"/>
    </source>
</evidence>
<evidence type="ECO:0000256" key="16">
    <source>
        <dbReference type="HAMAP-Rule" id="MF_01274"/>
    </source>
</evidence>
<evidence type="ECO:0000256" key="1">
    <source>
        <dbReference type="ARBA" id="ARBA00001206"/>
    </source>
</evidence>
<dbReference type="AlphaFoldDB" id="A0A6P2DDC7"/>
<keyword evidence="9 16" id="KW-0547">Nucleotide-binding</keyword>
<protein>
    <recommendedName>
        <fullName evidence="15 16">Type III pantothenate kinase</fullName>
        <ecNumber evidence="6 16">2.7.1.33</ecNumber>
    </recommendedName>
    <alternativeName>
        <fullName evidence="16">PanK-III</fullName>
    </alternativeName>
    <alternativeName>
        <fullName evidence="16">Pantothenic acid kinase</fullName>
    </alternativeName>
</protein>
<sequence>MTPDVVVDIGNTRMKWGRCVGGRVTEMVSLPLDEPETWNEQLAAWDLPAPTNWAAASVNPAASELFQAWVAATGSEVAFLRDFRDVPLSYAVDHPERVGIDRLVNAFAAHCFAHPHPAIVVSVGTAVTIDLIDERGTFQGGVILPGPRLMAYSLHAHTAKLPLVDADTLPTVVAPGKNTTDAILAGIRAAIVGATILLVNHYTEDDATPWVFVTGGAAGDLEQFDFGARFKGTRAIPSLTLEGVRIAAEALP</sequence>
<evidence type="ECO:0000256" key="4">
    <source>
        <dbReference type="ARBA" id="ARBA00005225"/>
    </source>
</evidence>
<reference evidence="17 18" key="1">
    <citation type="submission" date="2019-05" db="EMBL/GenBank/DDBJ databases">
        <authorList>
            <consortium name="Science for Life Laboratories"/>
        </authorList>
    </citation>
    <scope>NUCLEOTIDE SEQUENCE [LARGE SCALE GENOMIC DNA]</scope>
    <source>
        <strain evidence="17">Soil9</strain>
    </source>
</reference>
<keyword evidence="13 16" id="KW-0173">Coenzyme A biosynthesis</keyword>
<comment type="subcellular location">
    <subcellularLocation>
        <location evidence="3 16">Cytoplasm</location>
    </subcellularLocation>
</comment>
<evidence type="ECO:0000256" key="3">
    <source>
        <dbReference type="ARBA" id="ARBA00004496"/>
    </source>
</evidence>
<evidence type="ECO:0000256" key="14">
    <source>
        <dbReference type="ARBA" id="ARBA00038036"/>
    </source>
</evidence>
<dbReference type="RefSeq" id="WP_162671264.1">
    <property type="nucleotide sequence ID" value="NZ_LR593886.1"/>
</dbReference>
<feature type="binding site" evidence="16">
    <location>
        <begin position="8"/>
        <end position="15"/>
    </location>
    <ligand>
        <name>ATP</name>
        <dbReference type="ChEBI" id="CHEBI:30616"/>
    </ligand>
</feature>
<keyword evidence="12 16" id="KW-0630">Potassium</keyword>
<dbReference type="EC" id="2.7.1.33" evidence="6 16"/>
<comment type="caution">
    <text evidence="16">Lacks conserved residue(s) required for the propagation of feature annotation.</text>
</comment>
<accession>A0A6P2DDC7</accession>
<evidence type="ECO:0000256" key="7">
    <source>
        <dbReference type="ARBA" id="ARBA00022490"/>
    </source>
</evidence>
<comment type="subunit">
    <text evidence="5 16">Homodimer.</text>
</comment>
<evidence type="ECO:0000256" key="2">
    <source>
        <dbReference type="ARBA" id="ARBA00001958"/>
    </source>
</evidence>
<dbReference type="GO" id="GO:0005737">
    <property type="term" value="C:cytoplasm"/>
    <property type="evidence" value="ECO:0007669"/>
    <property type="project" value="UniProtKB-SubCell"/>
</dbReference>
<dbReference type="PANTHER" id="PTHR34265:SF1">
    <property type="entry name" value="TYPE III PANTOTHENATE KINASE"/>
    <property type="match status" value="1"/>
</dbReference>
<gene>
    <name evidence="16" type="primary">coaX</name>
    <name evidence="17" type="ORF">SOIL9_06510</name>
</gene>
<dbReference type="UniPathway" id="UPA00241">
    <property type="reaction ID" value="UER00352"/>
</dbReference>
<comment type="catalytic activity">
    <reaction evidence="1 16">
        <text>(R)-pantothenate + ATP = (R)-4'-phosphopantothenate + ADP + H(+)</text>
        <dbReference type="Rhea" id="RHEA:16373"/>
        <dbReference type="ChEBI" id="CHEBI:10986"/>
        <dbReference type="ChEBI" id="CHEBI:15378"/>
        <dbReference type="ChEBI" id="CHEBI:29032"/>
        <dbReference type="ChEBI" id="CHEBI:30616"/>
        <dbReference type="ChEBI" id="CHEBI:456216"/>
        <dbReference type="EC" id="2.7.1.33"/>
    </reaction>
</comment>
<feature type="binding site" evidence="16">
    <location>
        <position position="179"/>
    </location>
    <ligand>
        <name>substrate</name>
    </ligand>
</feature>
<comment type="cofactor">
    <cofactor evidence="16">
        <name>NH4(+)</name>
        <dbReference type="ChEBI" id="CHEBI:28938"/>
    </cofactor>
    <cofactor evidence="16">
        <name>K(+)</name>
        <dbReference type="ChEBI" id="CHEBI:29103"/>
    </cofactor>
    <text evidence="16">A monovalent cation. Ammonium or potassium.</text>
</comment>
<dbReference type="Gene3D" id="3.30.420.40">
    <property type="match status" value="2"/>
</dbReference>
<dbReference type="PANTHER" id="PTHR34265">
    <property type="entry name" value="TYPE III PANTOTHENATE KINASE"/>
    <property type="match status" value="1"/>
</dbReference>
<evidence type="ECO:0000256" key="10">
    <source>
        <dbReference type="ARBA" id="ARBA00022777"/>
    </source>
</evidence>
<evidence type="ECO:0000256" key="11">
    <source>
        <dbReference type="ARBA" id="ARBA00022840"/>
    </source>
</evidence>
<keyword evidence="8 16" id="KW-0808">Transferase</keyword>
<dbReference type="GO" id="GO:0004594">
    <property type="term" value="F:pantothenate kinase activity"/>
    <property type="evidence" value="ECO:0007669"/>
    <property type="project" value="UniProtKB-UniRule"/>
</dbReference>
<evidence type="ECO:0000313" key="18">
    <source>
        <dbReference type="Proteomes" id="UP000464178"/>
    </source>
</evidence>
<dbReference type="GO" id="GO:0005524">
    <property type="term" value="F:ATP binding"/>
    <property type="evidence" value="ECO:0007669"/>
    <property type="project" value="UniProtKB-UniRule"/>
</dbReference>
<keyword evidence="7 16" id="KW-0963">Cytoplasm</keyword>
<comment type="function">
    <text evidence="16">Catalyzes the phosphorylation of pantothenate (Pan), the first step in CoA biosynthesis.</text>
</comment>
<dbReference type="EMBL" id="LR593886">
    <property type="protein sequence ID" value="VTR97570.1"/>
    <property type="molecule type" value="Genomic_DNA"/>
</dbReference>
<evidence type="ECO:0000256" key="8">
    <source>
        <dbReference type="ARBA" id="ARBA00022679"/>
    </source>
</evidence>
<comment type="pathway">
    <text evidence="4 16">Cofactor biosynthesis; coenzyme A biosynthesis; CoA from (R)-pantothenate: step 1/5.</text>
</comment>
<feature type="binding site" evidence="16">
    <location>
        <begin position="99"/>
        <end position="102"/>
    </location>
    <ligand>
        <name>substrate</name>
    </ligand>
</feature>
<feature type="active site" description="Proton acceptor" evidence="16">
    <location>
        <position position="101"/>
    </location>
</feature>
<evidence type="ECO:0000256" key="6">
    <source>
        <dbReference type="ARBA" id="ARBA00012102"/>
    </source>
</evidence>
<proteinExistence type="inferred from homology"/>
<evidence type="ECO:0000313" key="17">
    <source>
        <dbReference type="EMBL" id="VTR97570.1"/>
    </source>
</evidence>
<comment type="similarity">
    <text evidence="14 16">Belongs to the type III pantothenate kinase family.</text>
</comment>
<dbReference type="KEGG" id="gms:SOIL9_06510"/>
<dbReference type="Pfam" id="PF03309">
    <property type="entry name" value="Pan_kinase"/>
    <property type="match status" value="1"/>
</dbReference>
<dbReference type="HAMAP" id="MF_01274">
    <property type="entry name" value="Pantothen_kinase_3"/>
    <property type="match status" value="1"/>
</dbReference>
<keyword evidence="10 16" id="KW-0418">Kinase</keyword>
<evidence type="ECO:0000256" key="15">
    <source>
        <dbReference type="ARBA" id="ARBA00040883"/>
    </source>
</evidence>
<name>A0A6P2DDC7_9BACT</name>
<keyword evidence="11 16" id="KW-0067">ATP-binding</keyword>
<keyword evidence="18" id="KW-1185">Reference proteome</keyword>
<dbReference type="CDD" id="cd24015">
    <property type="entry name" value="ASKHA_NBD_PanK-III"/>
    <property type="match status" value="1"/>
</dbReference>
<dbReference type="Proteomes" id="UP000464178">
    <property type="component" value="Chromosome"/>
</dbReference>
<evidence type="ECO:0000256" key="5">
    <source>
        <dbReference type="ARBA" id="ARBA00011738"/>
    </source>
</evidence>
<organism evidence="17 18">
    <name type="scientific">Gemmata massiliana</name>
    <dbReference type="NCBI Taxonomy" id="1210884"/>
    <lineage>
        <taxon>Bacteria</taxon>
        <taxon>Pseudomonadati</taxon>
        <taxon>Planctomycetota</taxon>
        <taxon>Planctomycetia</taxon>
        <taxon>Gemmatales</taxon>
        <taxon>Gemmataceae</taxon>
        <taxon>Gemmata</taxon>
    </lineage>
</organism>
<dbReference type="SUPFAM" id="SSF53067">
    <property type="entry name" value="Actin-like ATPase domain"/>
    <property type="match status" value="2"/>
</dbReference>
<feature type="binding site" evidence="16">
    <location>
        <position position="125"/>
    </location>
    <ligand>
        <name>ATP</name>
        <dbReference type="ChEBI" id="CHEBI:30616"/>
    </ligand>
</feature>
<dbReference type="NCBIfam" id="TIGR00671">
    <property type="entry name" value="baf"/>
    <property type="match status" value="1"/>
</dbReference>
<dbReference type="GO" id="GO:0015937">
    <property type="term" value="P:coenzyme A biosynthetic process"/>
    <property type="evidence" value="ECO:0007669"/>
    <property type="project" value="UniProtKB-UniRule"/>
</dbReference>
<dbReference type="InterPro" id="IPR043129">
    <property type="entry name" value="ATPase_NBD"/>
</dbReference>
<dbReference type="InterPro" id="IPR004619">
    <property type="entry name" value="Type_III_PanK"/>
</dbReference>